<name>A0AAE9T0H3_9GAMM</name>
<dbReference type="AlphaFoldDB" id="A0AAE9T0H3"/>
<gene>
    <name evidence="1" type="ORF">LW347_16330</name>
</gene>
<dbReference type="RefSeq" id="WP_258882881.1">
    <property type="nucleotide sequence ID" value="NZ_CP090065.1"/>
</dbReference>
<accession>A0AAE9T0H3</accession>
<sequence length="118" mass="13952">MKKKHEIDTRFAIAVNTGLGALETANFMNEAFPDFERNTAFSFLESKNMAVLEKNFDHDNNKLDDDDGWMFYQYEISVFPVNETDLEYQRELSKRMLDVFRYNGFLAEIICDSDFYDE</sequence>
<evidence type="ECO:0000313" key="1">
    <source>
        <dbReference type="EMBL" id="UVO07432.1"/>
    </source>
</evidence>
<dbReference type="KEGG" id="ppoo:LW347_16330"/>
<protein>
    <submittedName>
        <fullName evidence="1">Uncharacterized protein</fullName>
    </submittedName>
</protein>
<evidence type="ECO:0000313" key="2">
    <source>
        <dbReference type="Proteomes" id="UP001059272"/>
    </source>
</evidence>
<dbReference type="Proteomes" id="UP001059272">
    <property type="component" value="Chromosome"/>
</dbReference>
<reference evidence="1" key="1">
    <citation type="submission" date="2021-12" db="EMBL/GenBank/DDBJ databases">
        <title>Genome sequence of novel Pectobacterium sp. causing blackleg.</title>
        <authorList>
            <person name="Wang J."/>
        </authorList>
    </citation>
    <scope>NUCLEOTIDE SEQUENCE</scope>
    <source>
        <strain evidence="1">BY21311</strain>
    </source>
</reference>
<dbReference type="EMBL" id="CP090065">
    <property type="protein sequence ID" value="UVO07432.1"/>
    <property type="molecule type" value="Genomic_DNA"/>
</dbReference>
<organism evidence="1 2">
    <name type="scientific">Pectobacterium polonicum</name>
    <dbReference type="NCBI Taxonomy" id="2485124"/>
    <lineage>
        <taxon>Bacteria</taxon>
        <taxon>Pseudomonadati</taxon>
        <taxon>Pseudomonadota</taxon>
        <taxon>Gammaproteobacteria</taxon>
        <taxon>Enterobacterales</taxon>
        <taxon>Pectobacteriaceae</taxon>
        <taxon>Pectobacterium</taxon>
    </lineage>
</organism>
<proteinExistence type="predicted"/>